<gene>
    <name evidence="6" type="ORF">DM02DRAFT_656852</name>
</gene>
<dbReference type="PROSITE" id="PS50088">
    <property type="entry name" value="ANK_REPEAT"/>
    <property type="match status" value="1"/>
</dbReference>
<dbReference type="InterPro" id="IPR051681">
    <property type="entry name" value="Ser/Thr_Kinases-Pseudokinases"/>
</dbReference>
<dbReference type="InterPro" id="IPR036770">
    <property type="entry name" value="Ankyrin_rpt-contain_sf"/>
</dbReference>
<name>A0A2V1DNY6_9PLEO</name>
<reference evidence="6 7" key="1">
    <citation type="journal article" date="2018" name="Sci. Rep.">
        <title>Comparative genomics provides insights into the lifestyle and reveals functional heterogeneity of dark septate endophytic fungi.</title>
        <authorList>
            <person name="Knapp D.G."/>
            <person name="Nemeth J.B."/>
            <person name="Barry K."/>
            <person name="Hainaut M."/>
            <person name="Henrissat B."/>
            <person name="Johnson J."/>
            <person name="Kuo A."/>
            <person name="Lim J.H.P."/>
            <person name="Lipzen A."/>
            <person name="Nolan M."/>
            <person name="Ohm R.A."/>
            <person name="Tamas L."/>
            <person name="Grigoriev I.V."/>
            <person name="Spatafora J.W."/>
            <person name="Nagy L.G."/>
            <person name="Kovacs G.M."/>
        </authorList>
    </citation>
    <scope>NUCLEOTIDE SEQUENCE [LARGE SCALE GENOMIC DNA]</scope>
    <source>
        <strain evidence="6 7">DSE2036</strain>
    </source>
</reference>
<dbReference type="PROSITE" id="PS50297">
    <property type="entry name" value="ANK_REP_REGION"/>
    <property type="match status" value="1"/>
</dbReference>
<dbReference type="AlphaFoldDB" id="A0A2V1DNY6"/>
<evidence type="ECO:0000313" key="7">
    <source>
        <dbReference type="Proteomes" id="UP000244855"/>
    </source>
</evidence>
<dbReference type="EMBL" id="KZ805402">
    <property type="protein sequence ID" value="PVH98969.1"/>
    <property type="molecule type" value="Genomic_DNA"/>
</dbReference>
<dbReference type="PROSITE" id="PS00108">
    <property type="entry name" value="PROTEIN_KINASE_ST"/>
    <property type="match status" value="1"/>
</dbReference>
<dbReference type="Gene3D" id="1.25.40.20">
    <property type="entry name" value="Ankyrin repeat-containing domain"/>
    <property type="match status" value="1"/>
</dbReference>
<dbReference type="STRING" id="97972.A0A2V1DNY6"/>
<dbReference type="CDD" id="cd00180">
    <property type="entry name" value="PKc"/>
    <property type="match status" value="1"/>
</dbReference>
<dbReference type="SMART" id="SM00220">
    <property type="entry name" value="S_TKc"/>
    <property type="match status" value="1"/>
</dbReference>
<dbReference type="SUPFAM" id="SSF48403">
    <property type="entry name" value="Ankyrin repeat"/>
    <property type="match status" value="1"/>
</dbReference>
<dbReference type="InterPro" id="IPR011009">
    <property type="entry name" value="Kinase-like_dom_sf"/>
</dbReference>
<dbReference type="Gene3D" id="1.10.510.10">
    <property type="entry name" value="Transferase(Phosphotransferase) domain 1"/>
    <property type="match status" value="1"/>
</dbReference>
<keyword evidence="4" id="KW-0040">ANK repeat</keyword>
<sequence length="1222" mass="137111">MSFLDGSSFSASFSFIGLDFGALDNDPYRSRNTVASAQNAYKRGVYSESTEIKDLGSGAVFQVTLRQANATGELYAVKTALAAEPNATSKTSSANTGVFAVLREIQVVSNVVAETHPNILNVIGWDWSRSRIPVVFVEYAELGTLKDWLPTNGPSLQSYEKRKICLDVACGLNALHSIDIAHGDVKLANTLVFPNTKGGVTVKLSDFSHAIFGLSTKRKSAYPGSRLYNAPEIRNPESIVLSDRLPRSETFSFGLLVWEVLKNGTHFFERGWIGSSSTGTSSAETLGSGLDSLSNDTILSMAQDSIESWGYDGLMARAQSFSGVCDLARQESTTFYHVFTITLRDRADLRRDMQTVAMALDTFDEGRILHYSHRLAVSSFAVWEFDPLSPVSWKEQVAFVEELQFELAQPVQPNHAELAFILSRCFAEGYGVNKDLHEAIRHLHVAASLDNVEASCLIEIGATFLEKFRVEKLPKLAQNQVSKSVRSIHAKVSKIVEADKTVSPAAYMKGWNVANCEFVKARQFFWHKGTRDLAFEWTSQSIRKLMADVTDSGEHICDITITFPSLVTSYNSGKFFEVCASFGIPDLFDALKRTKNDDYSESSWGDHHEVWSRLLNAAAKAGELLFLQKLLSYKLVGDTKEWSSPTGESPLHYLSFLEQSPSEASKLVQHLLKIGIDINGVATARTWIPPFSIELSGTPLHMAIRARCRKTVKVLIDHGADPFEAFGDIGTPLQMAASLHLHGMIEVMFNAIKFKPHHLDGAVKAIGVPSKKGWYERCLSKSPKTPHDALREDMYRTASTLLLSTNVTDPGKNSEQPVKENEDIDAHTFKDYWRVTQTSRNMLDGWPLIECIAQGQRDLWIPSTIIELGLYPNTDAARFQLLAAILGIWTEDQENPLPSQLLKLVLDSHADRPHSCYWAEWISGWPRFFESYRHISPEMIELPVLHHWILQGRAKAVRILTEVFQRTRINQLVSMRDTKRRSALQIAIDEGSREIYDCLKPYKDTTIQDDICMARSSYPPSKLLPALLNMEMEEIETGHFQTISKLAAIIREESLKDSAADAIESIDCCSLWALSDALVTYAEWAIETHQLHQLHTRINVRPKEQRRQDISEACLLTAVNLRMQAIGTRSVEDLDALRYSGCTVPAGLIGFYQFEGPTETPNAQLQLERIQARLALFHEQNITWIFLGQKFRIGQPAVLEWFREQHFINPSNMVVDFDERFS</sequence>
<dbReference type="GO" id="GO:0004672">
    <property type="term" value="F:protein kinase activity"/>
    <property type="evidence" value="ECO:0007669"/>
    <property type="project" value="InterPro"/>
</dbReference>
<dbReference type="PANTHER" id="PTHR44329">
    <property type="entry name" value="SERINE/THREONINE-PROTEIN KINASE TNNI3K-RELATED"/>
    <property type="match status" value="1"/>
</dbReference>
<evidence type="ECO:0000256" key="3">
    <source>
        <dbReference type="ARBA" id="ARBA00022840"/>
    </source>
</evidence>
<protein>
    <recommendedName>
        <fullName evidence="5">Protein kinase domain-containing protein</fullName>
    </recommendedName>
</protein>
<dbReference type="Pfam" id="PF00069">
    <property type="entry name" value="Pkinase"/>
    <property type="match status" value="1"/>
</dbReference>
<evidence type="ECO:0000313" key="6">
    <source>
        <dbReference type="EMBL" id="PVH98969.1"/>
    </source>
</evidence>
<dbReference type="SUPFAM" id="SSF81901">
    <property type="entry name" value="HCP-like"/>
    <property type="match status" value="1"/>
</dbReference>
<dbReference type="OrthoDB" id="3918771at2759"/>
<keyword evidence="7" id="KW-1185">Reference proteome</keyword>
<evidence type="ECO:0000256" key="1">
    <source>
        <dbReference type="ARBA" id="ARBA00005843"/>
    </source>
</evidence>
<accession>A0A2V1DNY6</accession>
<comment type="similarity">
    <text evidence="1">Belongs to the protein kinase superfamily. TKL Ser/Thr protein kinase family.</text>
</comment>
<dbReference type="GO" id="GO:0005524">
    <property type="term" value="F:ATP binding"/>
    <property type="evidence" value="ECO:0007669"/>
    <property type="project" value="UniProtKB-KW"/>
</dbReference>
<dbReference type="PROSITE" id="PS50011">
    <property type="entry name" value="PROTEIN_KINASE_DOM"/>
    <property type="match status" value="1"/>
</dbReference>
<organism evidence="6 7">
    <name type="scientific">Periconia macrospinosa</name>
    <dbReference type="NCBI Taxonomy" id="97972"/>
    <lineage>
        <taxon>Eukaryota</taxon>
        <taxon>Fungi</taxon>
        <taxon>Dikarya</taxon>
        <taxon>Ascomycota</taxon>
        <taxon>Pezizomycotina</taxon>
        <taxon>Dothideomycetes</taxon>
        <taxon>Pleosporomycetidae</taxon>
        <taxon>Pleosporales</taxon>
        <taxon>Massarineae</taxon>
        <taxon>Periconiaceae</taxon>
        <taxon>Periconia</taxon>
    </lineage>
</organism>
<keyword evidence="2" id="KW-0547">Nucleotide-binding</keyword>
<dbReference type="InterPro" id="IPR008271">
    <property type="entry name" value="Ser/Thr_kinase_AS"/>
</dbReference>
<dbReference type="Pfam" id="PF00023">
    <property type="entry name" value="Ank"/>
    <property type="match status" value="1"/>
</dbReference>
<dbReference type="PANTHER" id="PTHR44329:SF298">
    <property type="entry name" value="MIXED LINEAGE KINASE DOMAIN-LIKE PROTEIN"/>
    <property type="match status" value="1"/>
</dbReference>
<dbReference type="InterPro" id="IPR002110">
    <property type="entry name" value="Ankyrin_rpt"/>
</dbReference>
<dbReference type="SUPFAM" id="SSF56112">
    <property type="entry name" value="Protein kinase-like (PK-like)"/>
    <property type="match status" value="1"/>
</dbReference>
<proteinExistence type="inferred from homology"/>
<keyword evidence="3" id="KW-0067">ATP-binding</keyword>
<dbReference type="SMART" id="SM00248">
    <property type="entry name" value="ANK"/>
    <property type="match status" value="3"/>
</dbReference>
<dbReference type="InterPro" id="IPR000719">
    <property type="entry name" value="Prot_kinase_dom"/>
</dbReference>
<feature type="repeat" description="ANK" evidence="4">
    <location>
        <begin position="695"/>
        <end position="721"/>
    </location>
</feature>
<evidence type="ECO:0000259" key="5">
    <source>
        <dbReference type="PROSITE" id="PS50011"/>
    </source>
</evidence>
<evidence type="ECO:0000256" key="4">
    <source>
        <dbReference type="PROSITE-ProRule" id="PRU00023"/>
    </source>
</evidence>
<feature type="domain" description="Protein kinase" evidence="5">
    <location>
        <begin position="49"/>
        <end position="363"/>
    </location>
</feature>
<evidence type="ECO:0000256" key="2">
    <source>
        <dbReference type="ARBA" id="ARBA00022741"/>
    </source>
</evidence>
<dbReference type="Proteomes" id="UP000244855">
    <property type="component" value="Unassembled WGS sequence"/>
</dbReference>
<dbReference type="GO" id="GO:0097527">
    <property type="term" value="P:necroptotic signaling pathway"/>
    <property type="evidence" value="ECO:0007669"/>
    <property type="project" value="TreeGrafter"/>
</dbReference>